<organism evidence="12 13">
    <name type="scientific">Gimibacter soli</name>
    <dbReference type="NCBI Taxonomy" id="3024400"/>
    <lineage>
        <taxon>Bacteria</taxon>
        <taxon>Pseudomonadati</taxon>
        <taxon>Pseudomonadota</taxon>
        <taxon>Alphaproteobacteria</taxon>
        <taxon>Kordiimonadales</taxon>
        <taxon>Temperatibacteraceae</taxon>
        <taxon>Gimibacter</taxon>
    </lineage>
</organism>
<dbReference type="Gene3D" id="3.90.1150.50">
    <property type="entry name" value="Transcription-repair-coupling factor, D7 domain"/>
    <property type="match status" value="1"/>
</dbReference>
<keyword evidence="3 9" id="KW-0227">DNA damage</keyword>
<dbReference type="Pfam" id="PF00271">
    <property type="entry name" value="Helicase_C"/>
    <property type="match status" value="1"/>
</dbReference>
<evidence type="ECO:0000256" key="9">
    <source>
        <dbReference type="HAMAP-Rule" id="MF_00969"/>
    </source>
</evidence>
<dbReference type="SUPFAM" id="SSF52540">
    <property type="entry name" value="P-loop containing nucleoside triphosphate hydrolases"/>
    <property type="match status" value="4"/>
</dbReference>
<evidence type="ECO:0000256" key="6">
    <source>
        <dbReference type="ARBA" id="ARBA00022840"/>
    </source>
</evidence>
<sequence>MTNPAADALPFALALDALTSGDPVTRMSGVVPGFDGMMLGALASRVFGKGKRALVHVARDDARLAALEATVRFFSPEIEVITFPAWDCLPYDRVSPAGEIVAHRMATLAELAARKPKGPLLLLTTINAALQRVVPKSAVATSSLMATPGDTLSMDDVIAFLVGAGYRRAGQVMEAGEFAVRGGLVDIFPSGEAEPVRLDFFGDELDAIRRFDPFTQLTTQKADKLHLISASEIAFTPEAISRFQRTYTSTFGPAKGEDPLYEAVLDGRRYQGAEHWLPFFHERLETIFDYLDDPVVTLDHQTDEAAAERFTAVADYYTARKEAWETAKATKDTRIPPYKPVPAESLFLDAEGWGDLTDVLGALHLTPFKAPQVPGLVAFDAAQGRDFAPERAAREGNIYDTLKTHVDALRDAGKRVVFASYSEGAAERLKGVLEDHGVKPVGVAEGWADIRHANPRLVAITVLPLESGFETADLAIISEQDVLGDRLVRKVRRSKKADNFLTEAAALSPGDLVVHASHGIGRFEGLETVEVTGAAHDCVLLTYHGGDKLFVPVENIEVLSRYGSDETGAQLDKLGGVAWQARKAKMKERIREMAGELIKLAAARALKEGNPIAATDGAYEEFCARFPYAETDDQLRAIADVATDLASGRPMDRLICGDVGFGKTEVALRAAFLAVMAGYQVAVIAPTTLLARQHFQTFTERFKGLPVRIAQLSRLVSTKEANASKDEMKDGKLDIVIGTHALLGKGIGFRDLGLMIVDEEQHFGVAHKERLKALKANVHVLTLTATPIPRTLQMAMSGIRDLSIIATPPVDRLAVRTFVLPFDPVVIREALLREHYRGGQSFFVVPRISDIAEAADFLKEQVPEVRFTIGHGQMAASELEDVMTAFYEGKYEVLLSTTIVESGIDIPTANTMVLYRADRFGLAQMYQLRGRVGRAKVRAYAYLTTPPGQMISDNADKRLQVLQTLDTLGAGFTLASHDMDIRGAGNLLGEEQSGHIREVGVELYQKMLEEAVAEARAGGFEEAETDWSPTINVGATVMIPESYVPDLNQRMALYRRLADLDTREEIDGFAAELIDRFGPLPPPVKQLTAIMIIKGHAKRAGIDKLEAGPKGVIIGFRGDKFENPAGLVEFISGSGIRAKLRPDHKLIYFAAEAKIGARLKMVHALVKELEVRARR</sequence>
<dbReference type="EMBL" id="CP116805">
    <property type="protein sequence ID" value="WCL53231.1"/>
    <property type="molecule type" value="Genomic_DNA"/>
</dbReference>
<keyword evidence="8 9" id="KW-0234">DNA repair</keyword>
<dbReference type="InterPro" id="IPR047112">
    <property type="entry name" value="RecG/Mfd"/>
</dbReference>
<keyword evidence="13" id="KW-1185">Reference proteome</keyword>
<evidence type="ECO:0000313" key="12">
    <source>
        <dbReference type="EMBL" id="WCL53231.1"/>
    </source>
</evidence>
<dbReference type="Gene3D" id="3.40.50.300">
    <property type="entry name" value="P-loop containing nucleotide triphosphate hydrolases"/>
    <property type="match status" value="2"/>
</dbReference>
<dbReference type="EC" id="3.6.4.-" evidence="9"/>
<evidence type="ECO:0000256" key="8">
    <source>
        <dbReference type="ARBA" id="ARBA00023204"/>
    </source>
</evidence>
<keyword evidence="2 9" id="KW-0547">Nucleotide-binding</keyword>
<dbReference type="InterPro" id="IPR014001">
    <property type="entry name" value="Helicase_ATP-bd"/>
</dbReference>
<dbReference type="Pfam" id="PF17757">
    <property type="entry name" value="UvrB_inter"/>
    <property type="match status" value="1"/>
</dbReference>
<evidence type="ECO:0000256" key="2">
    <source>
        <dbReference type="ARBA" id="ARBA00022741"/>
    </source>
</evidence>
<dbReference type="Pfam" id="PF02559">
    <property type="entry name" value="CarD_TRCF_RID"/>
    <property type="match status" value="1"/>
</dbReference>
<dbReference type="InterPro" id="IPR003711">
    <property type="entry name" value="CarD-like/TRCF_RID"/>
</dbReference>
<feature type="domain" description="Helicase C-terminal" evidence="11">
    <location>
        <begin position="826"/>
        <end position="980"/>
    </location>
</feature>
<dbReference type="PANTHER" id="PTHR47964">
    <property type="entry name" value="ATP-DEPENDENT DNA HELICASE HOMOLOG RECG, CHLOROPLASTIC"/>
    <property type="match status" value="1"/>
</dbReference>
<dbReference type="GO" id="GO:0005524">
    <property type="term" value="F:ATP binding"/>
    <property type="evidence" value="ECO:0007669"/>
    <property type="project" value="UniProtKB-UniRule"/>
</dbReference>
<dbReference type="CDD" id="cd17991">
    <property type="entry name" value="DEXHc_TRCF"/>
    <property type="match status" value="1"/>
</dbReference>
<dbReference type="Proteomes" id="UP001217500">
    <property type="component" value="Chromosome"/>
</dbReference>
<dbReference type="PANTHER" id="PTHR47964:SF1">
    <property type="entry name" value="ATP-DEPENDENT DNA HELICASE HOMOLOG RECG, CHLOROPLASTIC"/>
    <property type="match status" value="1"/>
</dbReference>
<dbReference type="Pfam" id="PF21132">
    <property type="entry name" value="MFD_D3"/>
    <property type="match status" value="1"/>
</dbReference>
<evidence type="ECO:0000256" key="1">
    <source>
        <dbReference type="ARBA" id="ARBA00022490"/>
    </source>
</evidence>
<evidence type="ECO:0000256" key="5">
    <source>
        <dbReference type="ARBA" id="ARBA00022806"/>
    </source>
</evidence>
<dbReference type="GO" id="GO:0006355">
    <property type="term" value="P:regulation of DNA-templated transcription"/>
    <property type="evidence" value="ECO:0007669"/>
    <property type="project" value="UniProtKB-UniRule"/>
</dbReference>
<dbReference type="SUPFAM" id="SSF141259">
    <property type="entry name" value="CarD-like"/>
    <property type="match status" value="1"/>
</dbReference>
<evidence type="ECO:0000259" key="10">
    <source>
        <dbReference type="PROSITE" id="PS51192"/>
    </source>
</evidence>
<dbReference type="InterPro" id="IPR041471">
    <property type="entry name" value="UvrB_inter"/>
</dbReference>
<dbReference type="InterPro" id="IPR048635">
    <property type="entry name" value="MFD_D3"/>
</dbReference>
<dbReference type="SMART" id="SM00982">
    <property type="entry name" value="TRCF"/>
    <property type="match status" value="1"/>
</dbReference>
<dbReference type="Pfam" id="PF00270">
    <property type="entry name" value="DEAD"/>
    <property type="match status" value="1"/>
</dbReference>
<comment type="function">
    <text evidence="9">Couples transcription and DNA repair by recognizing RNA polymerase (RNAP) stalled at DNA lesions. Mediates ATP-dependent release of RNAP and its truncated transcript from the DNA, and recruitment of nucleotide excision repair machinery to the damaged site.</text>
</comment>
<gene>
    <name evidence="9 12" type="primary">mfd</name>
    <name evidence="12" type="ORF">PH603_11865</name>
</gene>
<dbReference type="InterPro" id="IPR027417">
    <property type="entry name" value="P-loop_NTPase"/>
</dbReference>
<keyword evidence="1 9" id="KW-0963">Cytoplasm</keyword>
<feature type="domain" description="Helicase ATP-binding" evidence="10">
    <location>
        <begin position="644"/>
        <end position="805"/>
    </location>
</feature>
<dbReference type="RefSeq" id="WP_289502743.1">
    <property type="nucleotide sequence ID" value="NZ_CP116805.1"/>
</dbReference>
<dbReference type="AlphaFoldDB" id="A0AAE9XN50"/>
<dbReference type="Pfam" id="PF03461">
    <property type="entry name" value="TRCF"/>
    <property type="match status" value="1"/>
</dbReference>
<reference evidence="12" key="1">
    <citation type="submission" date="2023-01" db="EMBL/GenBank/DDBJ databases">
        <title>The genome sequence of Kordiimonadaceae bacterium 6D33.</title>
        <authorList>
            <person name="Liu Y."/>
        </authorList>
    </citation>
    <scope>NUCLEOTIDE SEQUENCE</scope>
    <source>
        <strain evidence="12">6D33</strain>
    </source>
</reference>
<keyword evidence="5" id="KW-0347">Helicase</keyword>
<evidence type="ECO:0000256" key="4">
    <source>
        <dbReference type="ARBA" id="ARBA00022801"/>
    </source>
</evidence>
<keyword evidence="4 9" id="KW-0378">Hydrolase</keyword>
<dbReference type="GO" id="GO:0003684">
    <property type="term" value="F:damaged DNA binding"/>
    <property type="evidence" value="ECO:0007669"/>
    <property type="project" value="InterPro"/>
</dbReference>
<comment type="subcellular location">
    <subcellularLocation>
        <location evidence="9">Cytoplasm</location>
    </subcellularLocation>
</comment>
<dbReference type="PROSITE" id="PS51194">
    <property type="entry name" value="HELICASE_CTER"/>
    <property type="match status" value="1"/>
</dbReference>
<dbReference type="Gene3D" id="3.30.2060.10">
    <property type="entry name" value="Penicillin-binding protein 1b domain"/>
    <property type="match status" value="1"/>
</dbReference>
<dbReference type="NCBIfam" id="TIGR00580">
    <property type="entry name" value="mfd"/>
    <property type="match status" value="1"/>
</dbReference>
<dbReference type="PROSITE" id="PS51192">
    <property type="entry name" value="HELICASE_ATP_BIND_1"/>
    <property type="match status" value="1"/>
</dbReference>
<dbReference type="SMART" id="SM00490">
    <property type="entry name" value="HELICc"/>
    <property type="match status" value="1"/>
</dbReference>
<name>A0AAE9XN50_9PROT</name>
<dbReference type="SMART" id="SM00487">
    <property type="entry name" value="DEXDc"/>
    <property type="match status" value="1"/>
</dbReference>
<dbReference type="InterPro" id="IPR005118">
    <property type="entry name" value="TRCF_C"/>
</dbReference>
<evidence type="ECO:0000256" key="3">
    <source>
        <dbReference type="ARBA" id="ARBA00022763"/>
    </source>
</evidence>
<dbReference type="Gene3D" id="3.40.50.11180">
    <property type="match status" value="1"/>
</dbReference>
<dbReference type="SMART" id="SM01058">
    <property type="entry name" value="CarD_TRCF"/>
    <property type="match status" value="1"/>
</dbReference>
<dbReference type="Gene3D" id="2.40.10.170">
    <property type="match status" value="1"/>
</dbReference>
<dbReference type="GO" id="GO:0005737">
    <property type="term" value="C:cytoplasm"/>
    <property type="evidence" value="ECO:0007669"/>
    <property type="project" value="UniProtKB-SubCell"/>
</dbReference>
<dbReference type="InterPro" id="IPR037235">
    <property type="entry name" value="TRCF-like_C_D7"/>
</dbReference>
<evidence type="ECO:0000259" key="11">
    <source>
        <dbReference type="PROSITE" id="PS51194"/>
    </source>
</evidence>
<dbReference type="InterPro" id="IPR036101">
    <property type="entry name" value="CarD-like/TRCF_RID_sf"/>
</dbReference>
<protein>
    <recommendedName>
        <fullName evidence="9">Transcription-repair-coupling factor</fullName>
        <shortName evidence="9">TRCF</shortName>
        <ecNumber evidence="9">3.6.4.-</ecNumber>
    </recommendedName>
</protein>
<dbReference type="GO" id="GO:0000716">
    <property type="term" value="P:transcription-coupled nucleotide-excision repair, DNA damage recognition"/>
    <property type="evidence" value="ECO:0007669"/>
    <property type="project" value="UniProtKB-UniRule"/>
</dbReference>
<dbReference type="HAMAP" id="MF_00969">
    <property type="entry name" value="TRCF"/>
    <property type="match status" value="1"/>
</dbReference>
<accession>A0AAE9XN50</accession>
<comment type="similarity">
    <text evidence="9">In the C-terminal section; belongs to the helicase family. RecG subfamily.</text>
</comment>
<dbReference type="InterPro" id="IPR001650">
    <property type="entry name" value="Helicase_C-like"/>
</dbReference>
<proteinExistence type="inferred from homology"/>
<dbReference type="InterPro" id="IPR011545">
    <property type="entry name" value="DEAD/DEAH_box_helicase_dom"/>
</dbReference>
<dbReference type="Gene3D" id="3.40.50.11140">
    <property type="match status" value="1"/>
</dbReference>
<comment type="similarity">
    <text evidence="9">In the N-terminal section; belongs to the UvrB family.</text>
</comment>
<keyword evidence="7 9" id="KW-0238">DNA-binding</keyword>
<dbReference type="GO" id="GO:0003678">
    <property type="term" value="F:DNA helicase activity"/>
    <property type="evidence" value="ECO:0007669"/>
    <property type="project" value="TreeGrafter"/>
</dbReference>
<dbReference type="SUPFAM" id="SSF143517">
    <property type="entry name" value="TRCF domain-like"/>
    <property type="match status" value="1"/>
</dbReference>
<evidence type="ECO:0000256" key="7">
    <source>
        <dbReference type="ARBA" id="ARBA00023125"/>
    </source>
</evidence>
<dbReference type="GO" id="GO:0016787">
    <property type="term" value="F:hydrolase activity"/>
    <property type="evidence" value="ECO:0007669"/>
    <property type="project" value="UniProtKB-KW"/>
</dbReference>
<evidence type="ECO:0000313" key="13">
    <source>
        <dbReference type="Proteomes" id="UP001217500"/>
    </source>
</evidence>
<keyword evidence="6 9" id="KW-0067">ATP-binding</keyword>
<dbReference type="KEGG" id="gso:PH603_11865"/>
<dbReference type="InterPro" id="IPR004576">
    <property type="entry name" value="Mfd"/>
</dbReference>